<accession>A0A0F6YK69</accession>
<proteinExistence type="predicted"/>
<evidence type="ECO:0000313" key="3">
    <source>
        <dbReference type="Proteomes" id="UP000034883"/>
    </source>
</evidence>
<dbReference type="Gene3D" id="3.10.450.50">
    <property type="match status" value="1"/>
</dbReference>
<name>A0A0F6YK69_9BACT</name>
<gene>
    <name evidence="2" type="ORF">DB32_005687</name>
</gene>
<dbReference type="SUPFAM" id="SSF54427">
    <property type="entry name" value="NTF2-like"/>
    <property type="match status" value="1"/>
</dbReference>
<protein>
    <recommendedName>
        <fullName evidence="1">SnoaL-like domain-containing protein</fullName>
    </recommendedName>
</protein>
<dbReference type="Proteomes" id="UP000034883">
    <property type="component" value="Chromosome"/>
</dbReference>
<feature type="domain" description="SnoaL-like" evidence="1">
    <location>
        <begin position="147"/>
        <end position="253"/>
    </location>
</feature>
<dbReference type="InterPro" id="IPR037401">
    <property type="entry name" value="SnoaL-like"/>
</dbReference>
<dbReference type="EMBL" id="CP011125">
    <property type="protein sequence ID" value="AKF08538.1"/>
    <property type="molecule type" value="Genomic_DNA"/>
</dbReference>
<evidence type="ECO:0000313" key="2">
    <source>
        <dbReference type="EMBL" id="AKF08538.1"/>
    </source>
</evidence>
<dbReference type="Pfam" id="PF12680">
    <property type="entry name" value="SnoaL_2"/>
    <property type="match status" value="1"/>
</dbReference>
<sequence>MSRRIVDMPTGLGGTQWRWIEAHCTEGPLDLASRGFSQELRIEQDGESILLTYDQTFANEECSQTVVQRVSPPEQPGELRMEEVARVTVPSTEACFGRPEQPRPGEVRRSGQLLEVLVQRSNWCNGFEVRMVYAPATPDELENAEIVRRWVAHYGRGDAERIARLFAETGSLLEPFTETQTGDPYRHDGREAVRTWFAETFATAPWRAMRIVSMQPGEQPNTMVVEWEYMDPRLAEPLRGRSRFTLAAGEIFEAQLELLGAPVLAPEGGAAAPATSG</sequence>
<dbReference type="RefSeq" id="WP_169791580.1">
    <property type="nucleotide sequence ID" value="NZ_CP011125.1"/>
</dbReference>
<organism evidence="2 3">
    <name type="scientific">Sandaracinus amylolyticus</name>
    <dbReference type="NCBI Taxonomy" id="927083"/>
    <lineage>
        <taxon>Bacteria</taxon>
        <taxon>Pseudomonadati</taxon>
        <taxon>Myxococcota</taxon>
        <taxon>Polyangia</taxon>
        <taxon>Polyangiales</taxon>
        <taxon>Sandaracinaceae</taxon>
        <taxon>Sandaracinus</taxon>
    </lineage>
</organism>
<evidence type="ECO:0000259" key="1">
    <source>
        <dbReference type="Pfam" id="PF12680"/>
    </source>
</evidence>
<reference evidence="2 3" key="1">
    <citation type="submission" date="2015-03" db="EMBL/GenBank/DDBJ databases">
        <title>Genome assembly of Sandaracinus amylolyticus DSM 53668.</title>
        <authorList>
            <person name="Sharma G."/>
            <person name="Subramanian S."/>
        </authorList>
    </citation>
    <scope>NUCLEOTIDE SEQUENCE [LARGE SCALE GENOMIC DNA]</scope>
    <source>
        <strain evidence="2 3">DSM 53668</strain>
    </source>
</reference>
<dbReference type="KEGG" id="samy:DB32_005687"/>
<dbReference type="STRING" id="927083.DB32_005687"/>
<keyword evidence="3" id="KW-1185">Reference proteome</keyword>
<dbReference type="InterPro" id="IPR032710">
    <property type="entry name" value="NTF2-like_dom_sf"/>
</dbReference>
<dbReference type="AlphaFoldDB" id="A0A0F6YK69"/>